<organism evidence="3">
    <name type="scientific">Pseudomonas marincola</name>
    <dbReference type="NCBI Taxonomy" id="437900"/>
    <lineage>
        <taxon>Bacteria</taxon>
        <taxon>Pseudomonadati</taxon>
        <taxon>Pseudomonadota</taxon>
        <taxon>Gammaproteobacteria</taxon>
        <taxon>Pseudomonadales</taxon>
        <taxon>Pseudomonadaceae</taxon>
        <taxon>Pseudomonas</taxon>
    </lineage>
</organism>
<keyword evidence="1" id="KW-1133">Transmembrane helix</keyword>
<dbReference type="RefSeq" id="WP_150549129.1">
    <property type="nucleotide sequence ID" value="NZ_JBALWF010000005.1"/>
</dbReference>
<feature type="transmembrane region" description="Helical" evidence="1">
    <location>
        <begin position="44"/>
        <end position="66"/>
    </location>
</feature>
<proteinExistence type="predicted"/>
<dbReference type="AlphaFoldDB" id="A0A653E9Y1"/>
<dbReference type="Pfam" id="PF07331">
    <property type="entry name" value="TctB"/>
    <property type="match status" value="1"/>
</dbReference>
<evidence type="ECO:0000256" key="1">
    <source>
        <dbReference type="SAM" id="Phobius"/>
    </source>
</evidence>
<keyword evidence="1" id="KW-0472">Membrane</keyword>
<evidence type="ECO:0000313" key="3">
    <source>
        <dbReference type="EMBL" id="VEV98806.1"/>
    </source>
</evidence>
<accession>A0A653E9Y1</accession>
<evidence type="ECO:0000259" key="2">
    <source>
        <dbReference type="Pfam" id="PF07331"/>
    </source>
</evidence>
<feature type="transmembrane region" description="Helical" evidence="1">
    <location>
        <begin position="134"/>
        <end position="157"/>
    </location>
</feature>
<feature type="domain" description="DUF1468" evidence="2">
    <location>
        <begin position="19"/>
        <end position="158"/>
    </location>
</feature>
<dbReference type="InterPro" id="IPR009936">
    <property type="entry name" value="DUF1468"/>
</dbReference>
<gene>
    <name evidence="3" type="ORF">PMYSY11_3762</name>
</gene>
<name>A0A653E9Y1_9PSED</name>
<dbReference type="EMBL" id="LR215729">
    <property type="protein sequence ID" value="VEV98806.1"/>
    <property type="molecule type" value="Genomic_DNA"/>
</dbReference>
<reference evidence="3" key="1">
    <citation type="submission" date="2019-02" db="EMBL/GenBank/DDBJ databases">
        <authorList>
            <consortium name="Genoscope - CEA"/>
            <person name="William W."/>
        </authorList>
    </citation>
    <scope>NUCLEOTIDE SEQUENCE [LARGE SCALE GENOMIC DNA]</scope>
    <source>
        <strain evidence="3">YSy11</strain>
    </source>
</reference>
<sequence>MKAASNNPLQPLERFFYWLLLIFSGAVIYQAVNISGVESLNSAGSMPIGAGLALGISALVILIGSYRRQPPQLSGLLDQLRVFRERHLPGEVLVFSALCIAYVIGMEYLGFYPCTLIFLACSMIYLMRGRVLYALLIAGGSLLFIYALFSLVFRVYLP</sequence>
<feature type="transmembrane region" description="Helical" evidence="1">
    <location>
        <begin position="15"/>
        <end position="32"/>
    </location>
</feature>
<keyword evidence="1" id="KW-0812">Transmembrane</keyword>
<protein>
    <recommendedName>
        <fullName evidence="2">DUF1468 domain-containing protein</fullName>
    </recommendedName>
</protein>